<evidence type="ECO:0000313" key="6">
    <source>
        <dbReference type="EMBL" id="MYM19829.1"/>
    </source>
</evidence>
<evidence type="ECO:0000256" key="4">
    <source>
        <dbReference type="SAM" id="MobiDB-lite"/>
    </source>
</evidence>
<organism evidence="6 7">
    <name type="scientific">Brevibacterium rongguiense</name>
    <dbReference type="NCBI Taxonomy" id="2695267"/>
    <lineage>
        <taxon>Bacteria</taxon>
        <taxon>Bacillati</taxon>
        <taxon>Actinomycetota</taxon>
        <taxon>Actinomycetes</taxon>
        <taxon>Micrococcales</taxon>
        <taxon>Brevibacteriaceae</taxon>
        <taxon>Brevibacterium</taxon>
    </lineage>
</organism>
<keyword evidence="6" id="KW-0418">Kinase</keyword>
<evidence type="ECO:0000256" key="2">
    <source>
        <dbReference type="ARBA" id="ARBA00031870"/>
    </source>
</evidence>
<protein>
    <recommendedName>
        <fullName evidence="2">RNA pseudouridylate synthase</fullName>
    </recommendedName>
    <alternativeName>
        <fullName evidence="3">RNA-uridine isomerase</fullName>
    </alternativeName>
</protein>
<dbReference type="PANTHER" id="PTHR21600">
    <property type="entry name" value="MITOCHONDRIAL RNA PSEUDOURIDINE SYNTHASE"/>
    <property type="match status" value="1"/>
</dbReference>
<dbReference type="InterPro" id="IPR020103">
    <property type="entry name" value="PsdUridine_synth_cat_dom_sf"/>
</dbReference>
<dbReference type="GO" id="GO:0009982">
    <property type="term" value="F:pseudouridine synthase activity"/>
    <property type="evidence" value="ECO:0007669"/>
    <property type="project" value="InterPro"/>
</dbReference>
<accession>A0A6N9H788</accession>
<dbReference type="PANTHER" id="PTHR21600:SF84">
    <property type="entry name" value="PSEUDOURIDINE SYNTHASE RSUA_RLUA-LIKE DOMAIN-CONTAINING PROTEIN"/>
    <property type="match status" value="1"/>
</dbReference>
<keyword evidence="7" id="KW-1185">Reference proteome</keyword>
<evidence type="ECO:0000313" key="7">
    <source>
        <dbReference type="Proteomes" id="UP000469215"/>
    </source>
</evidence>
<feature type="region of interest" description="Disordered" evidence="4">
    <location>
        <begin position="1"/>
        <end position="29"/>
    </location>
</feature>
<dbReference type="GO" id="GO:0016301">
    <property type="term" value="F:kinase activity"/>
    <property type="evidence" value="ECO:0007669"/>
    <property type="project" value="UniProtKB-KW"/>
</dbReference>
<dbReference type="InterPro" id="IPR050188">
    <property type="entry name" value="RluA_PseudoU_synthase"/>
</dbReference>
<comment type="catalytic activity">
    <reaction evidence="1">
        <text>a uridine in RNA = a pseudouridine in RNA</text>
        <dbReference type="Rhea" id="RHEA:48348"/>
        <dbReference type="Rhea" id="RHEA-COMP:12068"/>
        <dbReference type="Rhea" id="RHEA-COMP:12069"/>
        <dbReference type="ChEBI" id="CHEBI:65314"/>
        <dbReference type="ChEBI" id="CHEBI:65315"/>
    </reaction>
</comment>
<comment type="caution">
    <text evidence="6">The sequence shown here is derived from an EMBL/GenBank/DDBJ whole genome shotgun (WGS) entry which is preliminary data.</text>
</comment>
<dbReference type="InterPro" id="IPR006224">
    <property type="entry name" value="PsdUridine_synth_RluA-like_CS"/>
</dbReference>
<evidence type="ECO:0000256" key="3">
    <source>
        <dbReference type="ARBA" id="ARBA00033164"/>
    </source>
</evidence>
<keyword evidence="6" id="KW-0808">Transferase</keyword>
<dbReference type="GO" id="GO:0000455">
    <property type="term" value="P:enzyme-directed rRNA pseudouridine synthesis"/>
    <property type="evidence" value="ECO:0007669"/>
    <property type="project" value="TreeGrafter"/>
</dbReference>
<dbReference type="RefSeq" id="WP_160953258.1">
    <property type="nucleotide sequence ID" value="NZ_WWEQ01000026.1"/>
</dbReference>
<reference evidence="6 7" key="1">
    <citation type="submission" date="2020-01" db="EMBL/GenBank/DDBJ databases">
        <authorList>
            <person name="Deng T."/>
        </authorList>
    </citation>
    <scope>NUCLEOTIDE SEQUENCE [LARGE SCALE GENOMIC DNA]</scope>
    <source>
        <strain evidence="6 7">5221</strain>
    </source>
</reference>
<feature type="domain" description="Pseudouridine synthase RsuA/RluA-like" evidence="5">
    <location>
        <begin position="108"/>
        <end position="280"/>
    </location>
</feature>
<dbReference type="EMBL" id="WWEQ01000026">
    <property type="protein sequence ID" value="MYM19829.1"/>
    <property type="molecule type" value="Genomic_DNA"/>
</dbReference>
<dbReference type="AlphaFoldDB" id="A0A6N9H788"/>
<dbReference type="SUPFAM" id="SSF55120">
    <property type="entry name" value="Pseudouridine synthase"/>
    <property type="match status" value="1"/>
</dbReference>
<dbReference type="Pfam" id="PF00849">
    <property type="entry name" value="PseudoU_synth_2"/>
    <property type="match status" value="1"/>
</dbReference>
<dbReference type="Proteomes" id="UP000469215">
    <property type="component" value="Unassembled WGS sequence"/>
</dbReference>
<dbReference type="GO" id="GO:0140098">
    <property type="term" value="F:catalytic activity, acting on RNA"/>
    <property type="evidence" value="ECO:0007669"/>
    <property type="project" value="UniProtKB-ARBA"/>
</dbReference>
<evidence type="ECO:0000259" key="5">
    <source>
        <dbReference type="Pfam" id="PF00849"/>
    </source>
</evidence>
<gene>
    <name evidence="6" type="ORF">GSY69_07565</name>
</gene>
<dbReference type="PROSITE" id="PS01129">
    <property type="entry name" value="PSI_RLU"/>
    <property type="match status" value="1"/>
</dbReference>
<name>A0A6N9H788_9MICO</name>
<sequence>MRSPLPPREGISAARLRAPGGPQTHAHAADPVPATVGAWLSAVLLGASAAERAELAHPTGGALCDESGRPVGLSDPVIPGGFYFFHRPVPAEARIPFPIRTVHEDAELLVIDKPAFLASTPNGRFVRECAVTRLRVERDEQDLVAIHRLDRVTSGLLVLSRRPATRGAYQRLFQERRVHKSYRALVVLPAGWDPVLLPAERASRLDKEPGTRAVLEVPGEPNALTRLAYAGPGECTCAPADADANAHANAHANADTRRLGVIDLEPVTGRTHQLRVHLNALGLPILGDPIYPEDLAPDPYDFRRRLHLLARRIEFEDPLTGRPRRFDSRLGLCGDEGRASPWVEESSPRA</sequence>
<dbReference type="Gene3D" id="3.30.2350.10">
    <property type="entry name" value="Pseudouridine synthase"/>
    <property type="match status" value="1"/>
</dbReference>
<dbReference type="InterPro" id="IPR006145">
    <property type="entry name" value="PsdUridine_synth_RsuA/RluA"/>
</dbReference>
<dbReference type="GO" id="GO:0003723">
    <property type="term" value="F:RNA binding"/>
    <property type="evidence" value="ECO:0007669"/>
    <property type="project" value="InterPro"/>
</dbReference>
<evidence type="ECO:0000256" key="1">
    <source>
        <dbReference type="ARBA" id="ARBA00000073"/>
    </source>
</evidence>
<proteinExistence type="predicted"/>